<dbReference type="Gene3D" id="2.60.120.260">
    <property type="entry name" value="Galactose-binding domain-like"/>
    <property type="match status" value="1"/>
</dbReference>
<keyword evidence="3" id="KW-1185">Reference proteome</keyword>
<dbReference type="EMBL" id="PPHD01015557">
    <property type="protein sequence ID" value="POI29371.1"/>
    <property type="molecule type" value="Genomic_DNA"/>
</dbReference>
<dbReference type="AlphaFoldDB" id="A0A2P4SZ40"/>
<reference evidence="2 3" key="1">
    <citation type="submission" date="2018-01" db="EMBL/GenBank/DDBJ databases">
        <title>Comparison of the Chinese Bamboo Partridge and Red Junglefowl genome sequences highlights the importance of demography in genome evolution.</title>
        <authorList>
            <person name="Tiley G.P."/>
            <person name="Kimball R.T."/>
            <person name="Braun E.L."/>
            <person name="Burleigh J.G."/>
        </authorList>
    </citation>
    <scope>NUCLEOTIDE SEQUENCE [LARGE SCALE GENOMIC DNA]</scope>
    <source>
        <strain evidence="2">RTK389</strain>
        <tissue evidence="2">Blood</tissue>
    </source>
</reference>
<sequence length="38" mass="4526">EEPRKAFRQIKVEVQSNWGNVEYTCMYRANVHCNPVKT</sequence>
<name>A0A2P4SZ40_BAMTH</name>
<dbReference type="Pfam" id="PF07738">
    <property type="entry name" value="Sad1_UNC"/>
    <property type="match status" value="1"/>
</dbReference>
<accession>A0A2P4SZ40</accession>
<evidence type="ECO:0000313" key="3">
    <source>
        <dbReference type="Proteomes" id="UP000237246"/>
    </source>
</evidence>
<organism evidence="2 3">
    <name type="scientific">Bambusicola thoracicus</name>
    <name type="common">Chinese bamboo-partridge</name>
    <name type="synonym">Perdix thoracica</name>
    <dbReference type="NCBI Taxonomy" id="9083"/>
    <lineage>
        <taxon>Eukaryota</taxon>
        <taxon>Metazoa</taxon>
        <taxon>Chordata</taxon>
        <taxon>Craniata</taxon>
        <taxon>Vertebrata</taxon>
        <taxon>Euteleostomi</taxon>
        <taxon>Archelosauria</taxon>
        <taxon>Archosauria</taxon>
        <taxon>Dinosauria</taxon>
        <taxon>Saurischia</taxon>
        <taxon>Theropoda</taxon>
        <taxon>Coelurosauria</taxon>
        <taxon>Aves</taxon>
        <taxon>Neognathae</taxon>
        <taxon>Galloanserae</taxon>
        <taxon>Galliformes</taxon>
        <taxon>Phasianidae</taxon>
        <taxon>Perdicinae</taxon>
        <taxon>Bambusicola</taxon>
    </lineage>
</organism>
<proteinExistence type="predicted"/>
<dbReference type="OrthoDB" id="342281at2759"/>
<dbReference type="InterPro" id="IPR012919">
    <property type="entry name" value="SUN_dom"/>
</dbReference>
<dbReference type="Proteomes" id="UP000237246">
    <property type="component" value="Unassembled WGS sequence"/>
</dbReference>
<evidence type="ECO:0000313" key="2">
    <source>
        <dbReference type="EMBL" id="POI29371.1"/>
    </source>
</evidence>
<comment type="caution">
    <text evidence="2">The sequence shown here is derived from an EMBL/GenBank/DDBJ whole genome shotgun (WGS) entry which is preliminary data.</text>
</comment>
<feature type="domain" description="SUN" evidence="1">
    <location>
        <begin position="4"/>
        <end position="34"/>
    </location>
</feature>
<gene>
    <name evidence="2" type="ORF">CIB84_006880</name>
</gene>
<evidence type="ECO:0000259" key="1">
    <source>
        <dbReference type="Pfam" id="PF07738"/>
    </source>
</evidence>
<feature type="non-terminal residue" evidence="2">
    <location>
        <position position="1"/>
    </location>
</feature>
<protein>
    <recommendedName>
        <fullName evidence="1">SUN domain-containing protein</fullName>
    </recommendedName>
</protein>